<dbReference type="GO" id="GO:0004515">
    <property type="term" value="F:nicotinate-nucleotide adenylyltransferase activity"/>
    <property type="evidence" value="ECO:0007669"/>
    <property type="project" value="UniProtKB-UniRule"/>
</dbReference>
<dbReference type="NCBIfam" id="NF000845">
    <property type="entry name" value="PRK00071.2-4"/>
    <property type="match status" value="1"/>
</dbReference>
<accession>A0A9W6MX92</accession>
<dbReference type="Gene3D" id="3.40.50.620">
    <property type="entry name" value="HUPs"/>
    <property type="match status" value="1"/>
</dbReference>
<sequence length="197" mass="21893">MIRLPPHAPGMTIGLFGGSFNPPHEGHRRASLLALRRLGLDRVWWLVTPGNPLKDNAALPPLDKRMAAARREARHPKVVVTGVEAEIGVRYTHDALAYLTKRCPGVHFVWIMGADSLAGFHGWQRWRDIANLVPIVVVDRPGATFSAAQRAAKALARFRIPEREARMLARARPPAWCFLHGPRSGLSSTALRRRNTS</sequence>
<reference evidence="13" key="1">
    <citation type="journal article" date="2014" name="Int. J. Syst. Evol. Microbiol.">
        <title>Complete genome sequence of Corynebacterium casei LMG S-19264T (=DSM 44701T), isolated from a smear-ripened cheese.</title>
        <authorList>
            <consortium name="US DOE Joint Genome Institute (JGI-PGF)"/>
            <person name="Walter F."/>
            <person name="Albersmeier A."/>
            <person name="Kalinowski J."/>
            <person name="Ruckert C."/>
        </authorList>
    </citation>
    <scope>NUCLEOTIDE SEQUENCE</scope>
    <source>
        <strain evidence="13">VKM B-2347</strain>
    </source>
</reference>
<feature type="domain" description="Cytidyltransferase-like" evidence="12">
    <location>
        <begin position="15"/>
        <end position="194"/>
    </location>
</feature>
<evidence type="ECO:0000256" key="2">
    <source>
        <dbReference type="ARBA" id="ARBA00005019"/>
    </source>
</evidence>
<dbReference type="EMBL" id="BSFI01000023">
    <property type="protein sequence ID" value="GLK69806.1"/>
    <property type="molecule type" value="Genomic_DNA"/>
</dbReference>
<dbReference type="InterPro" id="IPR005248">
    <property type="entry name" value="NadD/NMNAT"/>
</dbReference>
<evidence type="ECO:0000256" key="10">
    <source>
        <dbReference type="ARBA" id="ARBA00048721"/>
    </source>
</evidence>
<evidence type="ECO:0000256" key="5">
    <source>
        <dbReference type="ARBA" id="ARBA00022679"/>
    </source>
</evidence>
<dbReference type="GO" id="GO:0009435">
    <property type="term" value="P:NAD+ biosynthetic process"/>
    <property type="evidence" value="ECO:0007669"/>
    <property type="project" value="UniProtKB-UniRule"/>
</dbReference>
<dbReference type="CDD" id="cd02165">
    <property type="entry name" value="NMNAT"/>
    <property type="match status" value="1"/>
</dbReference>
<dbReference type="SUPFAM" id="SSF52374">
    <property type="entry name" value="Nucleotidylyl transferase"/>
    <property type="match status" value="1"/>
</dbReference>
<keyword evidence="14" id="KW-1185">Reference proteome</keyword>
<evidence type="ECO:0000256" key="8">
    <source>
        <dbReference type="ARBA" id="ARBA00022840"/>
    </source>
</evidence>
<comment type="function">
    <text evidence="1 11">Catalyzes the reversible adenylation of nicotinate mononucleotide (NaMN) to nicotinic acid adenine dinucleotide (NaAD).</text>
</comment>
<evidence type="ECO:0000259" key="12">
    <source>
        <dbReference type="Pfam" id="PF01467"/>
    </source>
</evidence>
<evidence type="ECO:0000256" key="6">
    <source>
        <dbReference type="ARBA" id="ARBA00022695"/>
    </source>
</evidence>
<keyword evidence="4 11" id="KW-0662">Pyridine nucleotide biosynthesis</keyword>
<comment type="pathway">
    <text evidence="2 11">Cofactor biosynthesis; NAD(+) biosynthesis; deamido-NAD(+) from nicotinate D-ribonucleotide: step 1/1.</text>
</comment>
<keyword evidence="9 11" id="KW-0520">NAD</keyword>
<dbReference type="GO" id="GO:0005524">
    <property type="term" value="F:ATP binding"/>
    <property type="evidence" value="ECO:0007669"/>
    <property type="project" value="UniProtKB-KW"/>
</dbReference>
<dbReference type="Pfam" id="PF01467">
    <property type="entry name" value="CTP_transf_like"/>
    <property type="match status" value="1"/>
</dbReference>
<dbReference type="InterPro" id="IPR014729">
    <property type="entry name" value="Rossmann-like_a/b/a_fold"/>
</dbReference>
<keyword evidence="8 11" id="KW-0067">ATP-binding</keyword>
<name>A0A9W6MX92_9HYPH</name>
<keyword evidence="7 11" id="KW-0547">Nucleotide-binding</keyword>
<comment type="similarity">
    <text evidence="3 11">Belongs to the NadD family.</text>
</comment>
<dbReference type="NCBIfam" id="TIGR00482">
    <property type="entry name" value="nicotinate (nicotinamide) nucleotide adenylyltransferase"/>
    <property type="match status" value="1"/>
</dbReference>
<evidence type="ECO:0000313" key="14">
    <source>
        <dbReference type="Proteomes" id="UP001143372"/>
    </source>
</evidence>
<evidence type="ECO:0000256" key="4">
    <source>
        <dbReference type="ARBA" id="ARBA00022642"/>
    </source>
</evidence>
<evidence type="ECO:0000256" key="3">
    <source>
        <dbReference type="ARBA" id="ARBA00009014"/>
    </source>
</evidence>
<dbReference type="PANTHER" id="PTHR39321:SF3">
    <property type="entry name" value="PHOSPHOPANTETHEINE ADENYLYLTRANSFERASE"/>
    <property type="match status" value="1"/>
</dbReference>
<dbReference type="Proteomes" id="UP001143372">
    <property type="component" value="Unassembled WGS sequence"/>
</dbReference>
<keyword evidence="6 11" id="KW-0548">Nucleotidyltransferase</keyword>
<dbReference type="InterPro" id="IPR004821">
    <property type="entry name" value="Cyt_trans-like"/>
</dbReference>
<evidence type="ECO:0000256" key="11">
    <source>
        <dbReference type="HAMAP-Rule" id="MF_00244"/>
    </source>
</evidence>
<gene>
    <name evidence="11 13" type="primary">nadD</name>
    <name evidence="13" type="ORF">GCM10008179_34440</name>
</gene>
<dbReference type="RefSeq" id="WP_271170019.1">
    <property type="nucleotide sequence ID" value="NZ_BSFI01000023.1"/>
</dbReference>
<comment type="caution">
    <text evidence="13">The sequence shown here is derived from an EMBL/GenBank/DDBJ whole genome shotgun (WGS) entry which is preliminary data.</text>
</comment>
<organism evidence="13 14">
    <name type="scientific">Hansschlegelia plantiphila</name>
    <dbReference type="NCBI Taxonomy" id="374655"/>
    <lineage>
        <taxon>Bacteria</taxon>
        <taxon>Pseudomonadati</taxon>
        <taxon>Pseudomonadota</taxon>
        <taxon>Alphaproteobacteria</taxon>
        <taxon>Hyphomicrobiales</taxon>
        <taxon>Methylopilaceae</taxon>
        <taxon>Hansschlegelia</taxon>
    </lineage>
</organism>
<proteinExistence type="inferred from homology"/>
<evidence type="ECO:0000256" key="1">
    <source>
        <dbReference type="ARBA" id="ARBA00002324"/>
    </source>
</evidence>
<reference evidence="13" key="2">
    <citation type="submission" date="2023-01" db="EMBL/GenBank/DDBJ databases">
        <authorList>
            <person name="Sun Q."/>
            <person name="Evtushenko L."/>
        </authorList>
    </citation>
    <scope>NUCLEOTIDE SEQUENCE</scope>
    <source>
        <strain evidence="13">VKM B-2347</strain>
    </source>
</reference>
<protein>
    <recommendedName>
        <fullName evidence="11">Probable nicotinate-nucleotide adenylyltransferase</fullName>
        <ecNumber evidence="11">2.7.7.18</ecNumber>
    </recommendedName>
    <alternativeName>
        <fullName evidence="11">Deamido-NAD(+) diphosphorylase</fullName>
    </alternativeName>
    <alternativeName>
        <fullName evidence="11">Deamido-NAD(+) pyrophosphorylase</fullName>
    </alternativeName>
    <alternativeName>
        <fullName evidence="11">Nicotinate mononucleotide adenylyltransferase</fullName>
        <shortName evidence="11">NaMN adenylyltransferase</shortName>
    </alternativeName>
</protein>
<dbReference type="EC" id="2.7.7.18" evidence="11"/>
<dbReference type="HAMAP" id="MF_00244">
    <property type="entry name" value="NaMN_adenylyltr"/>
    <property type="match status" value="1"/>
</dbReference>
<evidence type="ECO:0000256" key="7">
    <source>
        <dbReference type="ARBA" id="ARBA00022741"/>
    </source>
</evidence>
<dbReference type="AlphaFoldDB" id="A0A9W6MX92"/>
<comment type="catalytic activity">
    <reaction evidence="10 11">
        <text>nicotinate beta-D-ribonucleotide + ATP + H(+) = deamido-NAD(+) + diphosphate</text>
        <dbReference type="Rhea" id="RHEA:22860"/>
        <dbReference type="ChEBI" id="CHEBI:15378"/>
        <dbReference type="ChEBI" id="CHEBI:30616"/>
        <dbReference type="ChEBI" id="CHEBI:33019"/>
        <dbReference type="ChEBI" id="CHEBI:57502"/>
        <dbReference type="ChEBI" id="CHEBI:58437"/>
        <dbReference type="EC" id="2.7.7.18"/>
    </reaction>
</comment>
<keyword evidence="5 11" id="KW-0808">Transferase</keyword>
<evidence type="ECO:0000256" key="9">
    <source>
        <dbReference type="ARBA" id="ARBA00023027"/>
    </source>
</evidence>
<dbReference type="NCBIfam" id="NF000843">
    <property type="entry name" value="PRK00071.2-2"/>
    <property type="match status" value="1"/>
</dbReference>
<dbReference type="PANTHER" id="PTHR39321">
    <property type="entry name" value="NICOTINATE-NUCLEOTIDE ADENYLYLTRANSFERASE-RELATED"/>
    <property type="match status" value="1"/>
</dbReference>
<evidence type="ECO:0000313" key="13">
    <source>
        <dbReference type="EMBL" id="GLK69806.1"/>
    </source>
</evidence>